<proteinExistence type="inferred from homology"/>
<evidence type="ECO:0000256" key="8">
    <source>
        <dbReference type="ARBA" id="ARBA00038408"/>
    </source>
</evidence>
<protein>
    <recommendedName>
        <fullName evidence="9">Periplasmic chaperone PpiD</fullName>
    </recommendedName>
    <alternativeName>
        <fullName evidence="10">Periplasmic folding chaperone</fullName>
    </alternativeName>
</protein>
<keyword evidence="11" id="KW-0697">Rotamase</keyword>
<dbReference type="InterPro" id="IPR046357">
    <property type="entry name" value="PPIase_dom_sf"/>
</dbReference>
<comment type="subcellular location">
    <subcellularLocation>
        <location evidence="1">Cell inner membrane</location>
        <topology evidence="1">Single-pass type II membrane protein</topology>
        <orientation evidence="1">Periplasmic side</orientation>
    </subcellularLocation>
</comment>
<evidence type="ECO:0000256" key="1">
    <source>
        <dbReference type="ARBA" id="ARBA00004382"/>
    </source>
</evidence>
<keyword evidence="2" id="KW-1003">Cell membrane</keyword>
<evidence type="ECO:0000256" key="2">
    <source>
        <dbReference type="ARBA" id="ARBA00022475"/>
    </source>
</evidence>
<keyword evidence="11 14" id="KW-0413">Isomerase</keyword>
<evidence type="ECO:0000256" key="10">
    <source>
        <dbReference type="ARBA" id="ARBA00042775"/>
    </source>
</evidence>
<dbReference type="Pfam" id="PF13624">
    <property type="entry name" value="SurA_N_3"/>
    <property type="match status" value="1"/>
</dbReference>
<dbReference type="PROSITE" id="PS01096">
    <property type="entry name" value="PPIC_PPIASE_1"/>
    <property type="match status" value="1"/>
</dbReference>
<dbReference type="Gene3D" id="3.10.50.40">
    <property type="match status" value="1"/>
</dbReference>
<keyword evidence="3" id="KW-0997">Cell inner membrane</keyword>
<dbReference type="PANTHER" id="PTHR47529:SF1">
    <property type="entry name" value="PERIPLASMIC CHAPERONE PPID"/>
    <property type="match status" value="1"/>
</dbReference>
<feature type="coiled-coil region" evidence="12">
    <location>
        <begin position="479"/>
        <end position="516"/>
    </location>
</feature>
<dbReference type="Pfam" id="PF13145">
    <property type="entry name" value="Rotamase_2"/>
    <property type="match status" value="1"/>
</dbReference>
<dbReference type="GO" id="GO:0003755">
    <property type="term" value="F:peptidyl-prolyl cis-trans isomerase activity"/>
    <property type="evidence" value="ECO:0007669"/>
    <property type="project" value="UniProtKB-KW"/>
</dbReference>
<evidence type="ECO:0000256" key="7">
    <source>
        <dbReference type="ARBA" id="ARBA00023186"/>
    </source>
</evidence>
<dbReference type="OrthoDB" id="9812372at2"/>
<evidence type="ECO:0000313" key="15">
    <source>
        <dbReference type="Proteomes" id="UP000294702"/>
    </source>
</evidence>
<evidence type="ECO:0000256" key="3">
    <source>
        <dbReference type="ARBA" id="ARBA00022519"/>
    </source>
</evidence>
<comment type="caution">
    <text evidence="14">The sequence shown here is derived from an EMBL/GenBank/DDBJ whole genome shotgun (WGS) entry which is preliminary data.</text>
</comment>
<feature type="domain" description="PpiC" evidence="13">
    <location>
        <begin position="269"/>
        <end position="359"/>
    </location>
</feature>
<dbReference type="NCBIfam" id="NF008054">
    <property type="entry name" value="PRK10788.1"/>
    <property type="match status" value="1"/>
</dbReference>
<keyword evidence="15" id="KW-1185">Reference proteome</keyword>
<gene>
    <name evidence="14" type="ORF">EV694_0962</name>
</gene>
<evidence type="ECO:0000313" key="14">
    <source>
        <dbReference type="EMBL" id="TCJ98552.1"/>
    </source>
</evidence>
<dbReference type="InterPro" id="IPR052029">
    <property type="entry name" value="PpiD_chaperone"/>
</dbReference>
<dbReference type="SUPFAM" id="SSF109998">
    <property type="entry name" value="Triger factor/SurA peptide-binding domain-like"/>
    <property type="match status" value="1"/>
</dbReference>
<keyword evidence="12" id="KW-0175">Coiled coil</keyword>
<reference evidence="14 15" key="1">
    <citation type="submission" date="2019-03" db="EMBL/GenBank/DDBJ databases">
        <title>Genomic Encyclopedia of Type Strains, Phase IV (KMG-IV): sequencing the most valuable type-strain genomes for metagenomic binning, comparative biology and taxonomic classification.</title>
        <authorList>
            <person name="Goeker M."/>
        </authorList>
    </citation>
    <scope>NUCLEOTIDE SEQUENCE [LARGE SCALE GENOMIC DNA]</scope>
    <source>
        <strain evidence="14 15">DSM 15534</strain>
    </source>
</reference>
<evidence type="ECO:0000256" key="6">
    <source>
        <dbReference type="ARBA" id="ARBA00023136"/>
    </source>
</evidence>
<dbReference type="Proteomes" id="UP000294702">
    <property type="component" value="Unassembled WGS sequence"/>
</dbReference>
<dbReference type="SUPFAM" id="SSF54534">
    <property type="entry name" value="FKBP-like"/>
    <property type="match status" value="1"/>
</dbReference>
<dbReference type="InterPro" id="IPR000297">
    <property type="entry name" value="PPIase_PpiC"/>
</dbReference>
<keyword evidence="5" id="KW-1133">Transmembrane helix</keyword>
<dbReference type="GO" id="GO:0005886">
    <property type="term" value="C:plasma membrane"/>
    <property type="evidence" value="ECO:0007669"/>
    <property type="project" value="UniProtKB-SubCell"/>
</dbReference>
<evidence type="ECO:0000256" key="11">
    <source>
        <dbReference type="PROSITE-ProRule" id="PRU00278"/>
    </source>
</evidence>
<dbReference type="InterPro" id="IPR023058">
    <property type="entry name" value="PPIase_PpiC_CS"/>
</dbReference>
<dbReference type="PANTHER" id="PTHR47529">
    <property type="entry name" value="PEPTIDYL-PROLYL CIS-TRANS ISOMERASE D"/>
    <property type="match status" value="1"/>
</dbReference>
<dbReference type="InterPro" id="IPR027304">
    <property type="entry name" value="Trigger_fact/SurA_dom_sf"/>
</dbReference>
<comment type="similarity">
    <text evidence="8">Belongs to the PpiD chaperone family.</text>
</comment>
<keyword evidence="4" id="KW-0812">Transmembrane</keyword>
<dbReference type="RefSeq" id="WP_132689959.1">
    <property type="nucleotide sequence ID" value="NZ_SMFT01000002.1"/>
</dbReference>
<accession>A0A4R1FXN3</accession>
<dbReference type="PROSITE" id="PS50198">
    <property type="entry name" value="PPIC_PPIASE_2"/>
    <property type="match status" value="1"/>
</dbReference>
<evidence type="ECO:0000256" key="9">
    <source>
        <dbReference type="ARBA" id="ARBA00040743"/>
    </source>
</evidence>
<name>A0A4R1FXN3_9PAST</name>
<keyword evidence="7" id="KW-0143">Chaperone</keyword>
<keyword evidence="6" id="KW-0472">Membrane</keyword>
<dbReference type="AlphaFoldDB" id="A0A4R1FXN3"/>
<evidence type="ECO:0000256" key="12">
    <source>
        <dbReference type="SAM" id="Coils"/>
    </source>
</evidence>
<evidence type="ECO:0000256" key="5">
    <source>
        <dbReference type="ARBA" id="ARBA00022989"/>
    </source>
</evidence>
<sequence length="627" mass="70044">MIMDKFRGASNSLPAKILLTVIAVSFVLSGVAGYVFSRVDTSAVKVNGEEISQQAFQRQYNLEYQQLSNQLSAQFAAVADSPEFINGLRNSVLNNLINQELLRQYADELKLAVTDEHIKQQIVSTPAFQVNGKFDNQLYQQMLVSNQISSDTYAHYVREGLELEQLQTGLLASDFLVPTQQQALTKLLLQRREVRLATLSLNDEVAKQNVSEQEIEDYYNTNKNAFLIPELVKVQYLDISRADIEKNIQVSDVEIAQYYQDHKANFLTQGQQRVAHIQLNNQQDADEVYQALQAGADFAQLAQSRSIDKLSGVNGGDLSWVVAGEFPLAFEQAADKLAVGEYSQPVKVDNSFHIIKILDRKAPSELPLEQVRGQIVDQIRQDLVSREFYQLEKNIAEKAFENPTSLTAASEIAQQNGVKLVETDYFSRQDIPVALNYPNVVSAIFDSDLVNGGENSQPINIGDEHSIVFRVIEHKAEGIESLADAKAKIENLLKRQKAEQIVLQQAEQLAKDLNANPSAVQNKVNFADKQTLTYGQSTDPRLNNAIFALSKPEENKAVYSVAKAGNGDVVIIELDKIIEGELDQAQQQAFNAQLAQAQQQELQLTLLEALRSKAKIEINDEFINQQQ</sequence>
<evidence type="ECO:0000256" key="4">
    <source>
        <dbReference type="ARBA" id="ARBA00022692"/>
    </source>
</evidence>
<evidence type="ECO:0000259" key="13">
    <source>
        <dbReference type="PROSITE" id="PS50198"/>
    </source>
</evidence>
<dbReference type="EMBL" id="SMFT01000002">
    <property type="protein sequence ID" value="TCJ98552.1"/>
    <property type="molecule type" value="Genomic_DNA"/>
</dbReference>
<organism evidence="14 15">
    <name type="scientific">Volucribacter psittacicida</name>
    <dbReference type="NCBI Taxonomy" id="203482"/>
    <lineage>
        <taxon>Bacteria</taxon>
        <taxon>Pseudomonadati</taxon>
        <taxon>Pseudomonadota</taxon>
        <taxon>Gammaproteobacteria</taxon>
        <taxon>Pasteurellales</taxon>
        <taxon>Pasteurellaceae</taxon>
        <taxon>Volucribacter</taxon>
    </lineage>
</organism>
<dbReference type="Gene3D" id="1.10.4030.10">
    <property type="entry name" value="Porin chaperone SurA, peptide-binding domain"/>
    <property type="match status" value="1"/>
</dbReference>